<feature type="signal peptide" evidence="1">
    <location>
        <begin position="1"/>
        <end position="26"/>
    </location>
</feature>
<organism evidence="3 4">
    <name type="scientific">Siphonobacter aquaeclarae</name>
    <dbReference type="NCBI Taxonomy" id="563176"/>
    <lineage>
        <taxon>Bacteria</taxon>
        <taxon>Pseudomonadati</taxon>
        <taxon>Bacteroidota</taxon>
        <taxon>Cytophagia</taxon>
        <taxon>Cytophagales</taxon>
        <taxon>Cytophagaceae</taxon>
        <taxon>Siphonobacter</taxon>
    </lineage>
</organism>
<dbReference type="PANTHER" id="PTHR12110:SF41">
    <property type="entry name" value="INOSOSE DEHYDRATASE"/>
    <property type="match status" value="1"/>
</dbReference>
<accession>A0A1G9PAP0</accession>
<sequence>MNPSRRQFLKWSGAAVAGLSVTDLLAAPASSISLQLYSVRDDMKKNPIETLKGVAKAGYKLVEHAGYTDGKFYGMSPKEFKAVLTSLGLSMPSGHTVLAPQMLIGGSFFNDQWKKTVEDAAFLGQKYVISPWMPEDVYKTPDDLKRFMETFNKAGRLCQQQGMKFGYHNHEFEVGKFKDGQVIFDVMLQHTDPKLVTFEMDVAWITAPGSDPVAWFKKYPGRFELLHMKDLKKDAKAHHGYVSTEIGDGIVRFADILKNRKLAGAKYLVVEQEDYGSKTPLECIGIDYQRLSKLV</sequence>
<feature type="domain" description="Xylose isomerase-like TIM barrel" evidence="2">
    <location>
        <begin position="54"/>
        <end position="275"/>
    </location>
</feature>
<evidence type="ECO:0000313" key="4">
    <source>
        <dbReference type="Proteomes" id="UP000198901"/>
    </source>
</evidence>
<dbReference type="GO" id="GO:0016853">
    <property type="term" value="F:isomerase activity"/>
    <property type="evidence" value="ECO:0007669"/>
    <property type="project" value="UniProtKB-KW"/>
</dbReference>
<gene>
    <name evidence="3" type="ORF">SAMN04488090_2102</name>
</gene>
<keyword evidence="1" id="KW-0732">Signal</keyword>
<dbReference type="RefSeq" id="WP_093201500.1">
    <property type="nucleotide sequence ID" value="NZ_FNGS01000004.1"/>
</dbReference>
<dbReference type="InterPro" id="IPR036237">
    <property type="entry name" value="Xyl_isomerase-like_sf"/>
</dbReference>
<proteinExistence type="predicted"/>
<keyword evidence="3" id="KW-0413">Isomerase</keyword>
<dbReference type="InterPro" id="IPR019546">
    <property type="entry name" value="TAT_signal_bac_arc"/>
</dbReference>
<name>A0A1G9PAP0_9BACT</name>
<dbReference type="STRING" id="563176.SAMN04488090_2102"/>
<dbReference type="AlphaFoldDB" id="A0A1G9PAP0"/>
<dbReference type="Gene3D" id="3.20.20.150">
    <property type="entry name" value="Divalent-metal-dependent TIM barrel enzymes"/>
    <property type="match status" value="1"/>
</dbReference>
<evidence type="ECO:0000313" key="3">
    <source>
        <dbReference type="EMBL" id="SDL95866.1"/>
    </source>
</evidence>
<dbReference type="InterPro" id="IPR013022">
    <property type="entry name" value="Xyl_isomerase-like_TIM-brl"/>
</dbReference>
<feature type="chain" id="PRO_5011724629" evidence="1">
    <location>
        <begin position="27"/>
        <end position="295"/>
    </location>
</feature>
<evidence type="ECO:0000259" key="2">
    <source>
        <dbReference type="Pfam" id="PF01261"/>
    </source>
</evidence>
<keyword evidence="4" id="KW-1185">Reference proteome</keyword>
<dbReference type="PANTHER" id="PTHR12110">
    <property type="entry name" value="HYDROXYPYRUVATE ISOMERASE"/>
    <property type="match status" value="1"/>
</dbReference>
<dbReference type="InterPro" id="IPR006311">
    <property type="entry name" value="TAT_signal"/>
</dbReference>
<reference evidence="3 4" key="1">
    <citation type="submission" date="2016-10" db="EMBL/GenBank/DDBJ databases">
        <authorList>
            <person name="de Groot N.N."/>
        </authorList>
    </citation>
    <scope>NUCLEOTIDE SEQUENCE [LARGE SCALE GENOMIC DNA]</scope>
    <source>
        <strain evidence="3 4">DSM 21668</strain>
    </source>
</reference>
<dbReference type="Pfam" id="PF01261">
    <property type="entry name" value="AP_endonuc_2"/>
    <property type="match status" value="1"/>
</dbReference>
<dbReference type="Proteomes" id="UP000198901">
    <property type="component" value="Unassembled WGS sequence"/>
</dbReference>
<dbReference type="Pfam" id="PF10518">
    <property type="entry name" value="TAT_signal"/>
    <property type="match status" value="1"/>
</dbReference>
<dbReference type="SUPFAM" id="SSF51658">
    <property type="entry name" value="Xylose isomerase-like"/>
    <property type="match status" value="1"/>
</dbReference>
<evidence type="ECO:0000256" key="1">
    <source>
        <dbReference type="SAM" id="SignalP"/>
    </source>
</evidence>
<dbReference type="EMBL" id="FNGS01000004">
    <property type="protein sequence ID" value="SDL95866.1"/>
    <property type="molecule type" value="Genomic_DNA"/>
</dbReference>
<protein>
    <submittedName>
        <fullName evidence="3">Sugar phosphate isomerase/epimerase</fullName>
    </submittedName>
</protein>
<dbReference type="PROSITE" id="PS51318">
    <property type="entry name" value="TAT"/>
    <property type="match status" value="1"/>
</dbReference>
<dbReference type="InterPro" id="IPR050312">
    <property type="entry name" value="IolE/XylAMocC-like"/>
</dbReference>
<dbReference type="OrthoDB" id="9798407at2"/>